<keyword evidence="2 6" id="KW-0812">Transmembrane</keyword>
<comment type="caution">
    <text evidence="8">The sequence shown here is derived from an EMBL/GenBank/DDBJ whole genome shotgun (WGS) entry which is preliminary data.</text>
</comment>
<dbReference type="InterPro" id="IPR049326">
    <property type="entry name" value="Rhodopsin_dom_fungi"/>
</dbReference>
<protein>
    <recommendedName>
        <fullName evidence="7">Rhodopsin domain-containing protein</fullName>
    </recommendedName>
</protein>
<evidence type="ECO:0000256" key="2">
    <source>
        <dbReference type="ARBA" id="ARBA00022692"/>
    </source>
</evidence>
<dbReference type="AlphaFoldDB" id="A0AAJ0FVP6"/>
<gene>
    <name evidence="8" type="ORF">QQS21_003335</name>
</gene>
<dbReference type="PANTHER" id="PTHR33048">
    <property type="entry name" value="PTH11-LIKE INTEGRAL MEMBRANE PROTEIN (AFU_ORTHOLOGUE AFUA_5G11245)"/>
    <property type="match status" value="1"/>
</dbReference>
<dbReference type="PANTHER" id="PTHR33048:SF96">
    <property type="entry name" value="INTEGRAL MEMBRANE PROTEIN"/>
    <property type="match status" value="1"/>
</dbReference>
<dbReference type="GO" id="GO:0016020">
    <property type="term" value="C:membrane"/>
    <property type="evidence" value="ECO:0007669"/>
    <property type="project" value="UniProtKB-SubCell"/>
</dbReference>
<feature type="transmembrane region" description="Helical" evidence="6">
    <location>
        <begin position="41"/>
        <end position="63"/>
    </location>
</feature>
<evidence type="ECO:0000313" key="9">
    <source>
        <dbReference type="Proteomes" id="UP001251528"/>
    </source>
</evidence>
<keyword evidence="3 6" id="KW-1133">Transmembrane helix</keyword>
<dbReference type="InterPro" id="IPR052337">
    <property type="entry name" value="SAT4-like"/>
</dbReference>
<evidence type="ECO:0000256" key="5">
    <source>
        <dbReference type="ARBA" id="ARBA00038359"/>
    </source>
</evidence>
<evidence type="ECO:0000256" key="4">
    <source>
        <dbReference type="ARBA" id="ARBA00023136"/>
    </source>
</evidence>
<proteinExistence type="inferred from homology"/>
<keyword evidence="4 6" id="KW-0472">Membrane</keyword>
<dbReference type="Proteomes" id="UP001251528">
    <property type="component" value="Unassembled WGS sequence"/>
</dbReference>
<evidence type="ECO:0000256" key="3">
    <source>
        <dbReference type="ARBA" id="ARBA00022989"/>
    </source>
</evidence>
<evidence type="ECO:0000256" key="1">
    <source>
        <dbReference type="ARBA" id="ARBA00004141"/>
    </source>
</evidence>
<dbReference type="EMBL" id="JASWJB010000043">
    <property type="protein sequence ID" value="KAK2606287.1"/>
    <property type="molecule type" value="Genomic_DNA"/>
</dbReference>
<evidence type="ECO:0000313" key="8">
    <source>
        <dbReference type="EMBL" id="KAK2606287.1"/>
    </source>
</evidence>
<accession>A0AAJ0FVP6</accession>
<feature type="transmembrane region" description="Helical" evidence="6">
    <location>
        <begin position="79"/>
        <end position="99"/>
    </location>
</feature>
<evidence type="ECO:0000256" key="6">
    <source>
        <dbReference type="SAM" id="Phobius"/>
    </source>
</evidence>
<organism evidence="8 9">
    <name type="scientific">Conoideocrella luteorostrata</name>
    <dbReference type="NCBI Taxonomy" id="1105319"/>
    <lineage>
        <taxon>Eukaryota</taxon>
        <taxon>Fungi</taxon>
        <taxon>Dikarya</taxon>
        <taxon>Ascomycota</taxon>
        <taxon>Pezizomycotina</taxon>
        <taxon>Sordariomycetes</taxon>
        <taxon>Hypocreomycetidae</taxon>
        <taxon>Hypocreales</taxon>
        <taxon>Clavicipitaceae</taxon>
        <taxon>Conoideocrella</taxon>
    </lineage>
</organism>
<evidence type="ECO:0000259" key="7">
    <source>
        <dbReference type="Pfam" id="PF20684"/>
    </source>
</evidence>
<feature type="domain" description="Rhodopsin" evidence="7">
    <location>
        <begin position="7"/>
        <end position="104"/>
    </location>
</feature>
<comment type="subcellular location">
    <subcellularLocation>
        <location evidence="1">Membrane</location>
        <topology evidence="1">Multi-pass membrane protein</topology>
    </subcellularLocation>
</comment>
<keyword evidence="9" id="KW-1185">Reference proteome</keyword>
<name>A0AAJ0FVP6_9HYPO</name>
<dbReference type="Pfam" id="PF20684">
    <property type="entry name" value="Fung_rhodopsin"/>
    <property type="match status" value="1"/>
</dbReference>
<reference evidence="8" key="1">
    <citation type="submission" date="2023-06" db="EMBL/GenBank/DDBJ databases">
        <title>Conoideocrella luteorostrata (Hypocreales: Clavicipitaceae), a potential biocontrol fungus for elongate hemlock scale in United States Christmas tree production areas.</title>
        <authorList>
            <person name="Barrett H."/>
            <person name="Lovett B."/>
            <person name="Macias A.M."/>
            <person name="Stajich J.E."/>
            <person name="Kasson M.T."/>
        </authorList>
    </citation>
    <scope>NUCLEOTIDE SEQUENCE</scope>
    <source>
        <strain evidence="8">ARSEF 14590</strain>
    </source>
</reference>
<comment type="similarity">
    <text evidence="5">Belongs to the SAT4 family.</text>
</comment>
<feature type="transmembrane region" description="Helical" evidence="6">
    <location>
        <begin position="6"/>
        <end position="29"/>
    </location>
</feature>
<sequence>MNIIIGLAYLYSVVSMTTDFTFAILPAFVIWNLQLQMRAKIAVLVLMTMGCIASAAVVVRFAYLPNLKDPDFLWATIDVAIWSTVEMGLAVAAASLATLRPLFKIVRLATQGTKLTNPPTLTLSLPTGEPGDTNNASEDRIYITSDIVLGDSFPARRSELQFGVQSKAYAEPRGKT</sequence>